<keyword evidence="1" id="KW-0560">Oxidoreductase</keyword>
<dbReference type="InterPro" id="IPR050740">
    <property type="entry name" value="Aldehyde_DH_Superfamily"/>
</dbReference>
<name>A0A0R3SEU1_HYMDI</name>
<protein>
    <submittedName>
        <fullName evidence="5">Aldedh domain-containing protein</fullName>
    </submittedName>
</protein>
<dbReference type="OrthoDB" id="310895at2759"/>
<evidence type="ECO:0000256" key="1">
    <source>
        <dbReference type="ARBA" id="ARBA00023002"/>
    </source>
</evidence>
<dbReference type="Pfam" id="PF00171">
    <property type="entry name" value="Aldedh"/>
    <property type="match status" value="1"/>
</dbReference>
<accession>A0A0R3SEU1</accession>
<reference evidence="5" key="1">
    <citation type="submission" date="2017-02" db="UniProtKB">
        <authorList>
            <consortium name="WormBaseParasite"/>
        </authorList>
    </citation>
    <scope>IDENTIFICATION</scope>
</reference>
<dbReference type="PANTHER" id="PTHR43353">
    <property type="entry name" value="SUCCINATE-SEMIALDEHYDE DEHYDROGENASE, MITOCHONDRIAL"/>
    <property type="match status" value="1"/>
</dbReference>
<dbReference type="InterPro" id="IPR015590">
    <property type="entry name" value="Aldehyde_DH_dom"/>
</dbReference>
<sequence length="168" mass="18377">MLTTAVGGLELGKHQGPLINKASLDKVSAMVDAAIKEGAVATIGGKRVANELRGYYYPPTVLKNASANMACGGEEIFGPVAPIINSPYFNIGPHLYISSNLVVEPRYEQLVRMLHSVRATVDYVKPEIHICQLDYRSLHALVPQAEVNGFKVVRCIQKNFEDNTLVLK</sequence>
<dbReference type="Proteomes" id="UP000274504">
    <property type="component" value="Unassembled WGS sequence"/>
</dbReference>
<dbReference type="GO" id="GO:0009450">
    <property type="term" value="P:gamma-aminobutyric acid catabolic process"/>
    <property type="evidence" value="ECO:0007669"/>
    <property type="project" value="TreeGrafter"/>
</dbReference>
<evidence type="ECO:0000313" key="4">
    <source>
        <dbReference type="Proteomes" id="UP000274504"/>
    </source>
</evidence>
<evidence type="ECO:0000313" key="3">
    <source>
        <dbReference type="EMBL" id="VDL30319.1"/>
    </source>
</evidence>
<gene>
    <name evidence="3" type="ORF">HDID_LOCUS3307</name>
</gene>
<dbReference type="SUPFAM" id="SSF53720">
    <property type="entry name" value="ALDH-like"/>
    <property type="match status" value="1"/>
</dbReference>
<feature type="domain" description="Aldehyde dehydrogenase" evidence="2">
    <location>
        <begin position="13"/>
        <end position="85"/>
    </location>
</feature>
<dbReference type="STRING" id="6216.A0A0R3SEU1"/>
<proteinExistence type="predicted"/>
<organism evidence="5">
    <name type="scientific">Hymenolepis diminuta</name>
    <name type="common">Rat tapeworm</name>
    <dbReference type="NCBI Taxonomy" id="6216"/>
    <lineage>
        <taxon>Eukaryota</taxon>
        <taxon>Metazoa</taxon>
        <taxon>Spiralia</taxon>
        <taxon>Lophotrochozoa</taxon>
        <taxon>Platyhelminthes</taxon>
        <taxon>Cestoda</taxon>
        <taxon>Eucestoda</taxon>
        <taxon>Cyclophyllidea</taxon>
        <taxon>Hymenolepididae</taxon>
        <taxon>Hymenolepis</taxon>
    </lineage>
</organism>
<dbReference type="EMBL" id="UYSG01000972">
    <property type="protein sequence ID" value="VDL30319.1"/>
    <property type="molecule type" value="Genomic_DNA"/>
</dbReference>
<dbReference type="AlphaFoldDB" id="A0A0R3SEU1"/>
<evidence type="ECO:0000313" key="5">
    <source>
        <dbReference type="WBParaSite" id="HDID_0000330901-mRNA-1"/>
    </source>
</evidence>
<dbReference type="Gene3D" id="3.40.309.10">
    <property type="entry name" value="Aldehyde Dehydrogenase, Chain A, domain 2"/>
    <property type="match status" value="1"/>
</dbReference>
<dbReference type="WBParaSite" id="HDID_0000330901-mRNA-1">
    <property type="protein sequence ID" value="HDID_0000330901-mRNA-1"/>
    <property type="gene ID" value="HDID_0000330901"/>
</dbReference>
<reference evidence="3 4" key="2">
    <citation type="submission" date="2018-11" db="EMBL/GenBank/DDBJ databases">
        <authorList>
            <consortium name="Pathogen Informatics"/>
        </authorList>
    </citation>
    <scope>NUCLEOTIDE SEQUENCE [LARGE SCALE GENOMIC DNA]</scope>
</reference>
<dbReference type="InterPro" id="IPR016163">
    <property type="entry name" value="Ald_DH_C"/>
</dbReference>
<dbReference type="InterPro" id="IPR016161">
    <property type="entry name" value="Ald_DH/histidinol_DH"/>
</dbReference>
<evidence type="ECO:0000259" key="2">
    <source>
        <dbReference type="Pfam" id="PF00171"/>
    </source>
</evidence>
<dbReference type="GO" id="GO:0004777">
    <property type="term" value="F:succinate-semialdehyde dehydrogenase (NAD+) activity"/>
    <property type="evidence" value="ECO:0007669"/>
    <property type="project" value="TreeGrafter"/>
</dbReference>
<dbReference type="PANTHER" id="PTHR43353:SF5">
    <property type="entry name" value="SUCCINATE-SEMIALDEHYDE DEHYDROGENASE, MITOCHONDRIAL"/>
    <property type="match status" value="1"/>
</dbReference>